<gene>
    <name evidence="1" type="ORF">PXEA_LOCUS13165</name>
</gene>
<evidence type="ECO:0000313" key="1">
    <source>
        <dbReference type="EMBL" id="VEL19725.1"/>
    </source>
</evidence>
<name>A0A3S5FDM2_9PLAT</name>
<sequence>MEDESARCAANLKRLKRQLVEAHCTEAELRETLTEAVQSKLRNESEAKLMRRQLGAVKEELHQARLDSMEANHEVCLYS</sequence>
<reference evidence="1" key="1">
    <citation type="submission" date="2018-11" db="EMBL/GenBank/DDBJ databases">
        <authorList>
            <consortium name="Pathogen Informatics"/>
        </authorList>
    </citation>
    <scope>NUCLEOTIDE SEQUENCE</scope>
</reference>
<comment type="caution">
    <text evidence="1">The sequence shown here is derived from an EMBL/GenBank/DDBJ whole genome shotgun (WGS) entry which is preliminary data.</text>
</comment>
<keyword evidence="2" id="KW-1185">Reference proteome</keyword>
<dbReference type="EMBL" id="CAAALY010042950">
    <property type="protein sequence ID" value="VEL19725.1"/>
    <property type="molecule type" value="Genomic_DNA"/>
</dbReference>
<proteinExistence type="predicted"/>
<dbReference type="Proteomes" id="UP000784294">
    <property type="component" value="Unassembled WGS sequence"/>
</dbReference>
<evidence type="ECO:0000313" key="2">
    <source>
        <dbReference type="Proteomes" id="UP000784294"/>
    </source>
</evidence>
<dbReference type="AlphaFoldDB" id="A0A3S5FDM2"/>
<accession>A0A3S5FDM2</accession>
<protein>
    <submittedName>
        <fullName evidence="1">Uncharacterized protein</fullName>
    </submittedName>
</protein>
<organism evidence="1 2">
    <name type="scientific">Protopolystoma xenopodis</name>
    <dbReference type="NCBI Taxonomy" id="117903"/>
    <lineage>
        <taxon>Eukaryota</taxon>
        <taxon>Metazoa</taxon>
        <taxon>Spiralia</taxon>
        <taxon>Lophotrochozoa</taxon>
        <taxon>Platyhelminthes</taxon>
        <taxon>Monogenea</taxon>
        <taxon>Polyopisthocotylea</taxon>
        <taxon>Polystomatidea</taxon>
        <taxon>Polystomatidae</taxon>
        <taxon>Protopolystoma</taxon>
    </lineage>
</organism>